<gene>
    <name evidence="2" type="ORF">MB84_27925</name>
</gene>
<reference evidence="2" key="1">
    <citation type="submission" date="2016-06" db="EMBL/GenBank/DDBJ databases">
        <title>Pandoraea oxalativorans DSM 23570 Genome Sequencing.</title>
        <authorList>
            <person name="Ee R."/>
            <person name="Lim Y.-L."/>
            <person name="Yong D."/>
            <person name="Yin W.-F."/>
            <person name="Chan K.-G."/>
        </authorList>
    </citation>
    <scope>NUCLEOTIDE SEQUENCE</scope>
    <source>
        <strain evidence="2">DSM 23570</strain>
        <plasmid evidence="2">pPO70-1</plasmid>
    </source>
</reference>
<geneLocation type="plasmid" evidence="2 3">
    <name>pPO70-1</name>
</geneLocation>
<accession>A0A0G3IFH5</accession>
<feature type="region of interest" description="Disordered" evidence="1">
    <location>
        <begin position="1"/>
        <end position="21"/>
    </location>
</feature>
<dbReference type="EMBL" id="CP011518">
    <property type="protein sequence ID" value="AKK24666.1"/>
    <property type="molecule type" value="Genomic_DNA"/>
</dbReference>
<dbReference type="KEGG" id="pox:MB84_27925"/>
<organism evidence="2 3">
    <name type="scientific">Pandoraea oxalativorans</name>
    <dbReference type="NCBI Taxonomy" id="573737"/>
    <lineage>
        <taxon>Bacteria</taxon>
        <taxon>Pseudomonadati</taxon>
        <taxon>Pseudomonadota</taxon>
        <taxon>Betaproteobacteria</taxon>
        <taxon>Burkholderiales</taxon>
        <taxon>Burkholderiaceae</taxon>
        <taxon>Pandoraea</taxon>
    </lineage>
</organism>
<proteinExistence type="predicted"/>
<name>A0A0G3IFH5_9BURK</name>
<keyword evidence="2" id="KW-0614">Plasmid</keyword>
<evidence type="ECO:0000313" key="2">
    <source>
        <dbReference type="EMBL" id="AKK24666.1"/>
    </source>
</evidence>
<dbReference type="PATRIC" id="fig|573737.6.peg.5464"/>
<dbReference type="Proteomes" id="UP000035050">
    <property type="component" value="Plasmid pPO70-1"/>
</dbReference>
<sequence length="135" mass="14413">MDSIVTIDGMPGHPSGPKFGFSKRGAVPRRVSMRPWCFSMSPCSLVRSRKMSGKRPSASKAWHRRAGGPDLGGNMAPAAPGVQADDRACWLQRVKRLREGGNPVALSGRVHLPGRHPRAAAVGRPPRDGALAALM</sequence>
<evidence type="ECO:0000313" key="3">
    <source>
        <dbReference type="Proteomes" id="UP000035050"/>
    </source>
</evidence>
<protein>
    <submittedName>
        <fullName evidence="2">Uncharacterized protein</fullName>
    </submittedName>
</protein>
<feature type="region of interest" description="Disordered" evidence="1">
    <location>
        <begin position="48"/>
        <end position="80"/>
    </location>
</feature>
<feature type="region of interest" description="Disordered" evidence="1">
    <location>
        <begin position="115"/>
        <end position="135"/>
    </location>
</feature>
<dbReference type="AlphaFoldDB" id="A0A0G3IFH5"/>
<evidence type="ECO:0000256" key="1">
    <source>
        <dbReference type="SAM" id="MobiDB-lite"/>
    </source>
</evidence>
<keyword evidence="3" id="KW-1185">Reference proteome</keyword>